<dbReference type="OrthoDB" id="2583188at2759"/>
<dbReference type="Proteomes" id="UP000660729">
    <property type="component" value="Unassembled WGS sequence"/>
</dbReference>
<keyword evidence="1" id="KW-0732">Signal</keyword>
<evidence type="ECO:0000256" key="1">
    <source>
        <dbReference type="SAM" id="SignalP"/>
    </source>
</evidence>
<feature type="signal peptide" evidence="1">
    <location>
        <begin position="1"/>
        <end position="16"/>
    </location>
</feature>
<dbReference type="AlphaFoldDB" id="A0A8H6RTS0"/>
<protein>
    <recommendedName>
        <fullName evidence="4">DUF4185 domain-containing protein</fullName>
    </recommendedName>
</protein>
<organism evidence="2 3">
    <name type="scientific">Pseudocercospora fuligena</name>
    <dbReference type="NCBI Taxonomy" id="685502"/>
    <lineage>
        <taxon>Eukaryota</taxon>
        <taxon>Fungi</taxon>
        <taxon>Dikarya</taxon>
        <taxon>Ascomycota</taxon>
        <taxon>Pezizomycotina</taxon>
        <taxon>Dothideomycetes</taxon>
        <taxon>Dothideomycetidae</taxon>
        <taxon>Mycosphaerellales</taxon>
        <taxon>Mycosphaerellaceae</taxon>
        <taxon>Pseudocercospora</taxon>
    </lineage>
</organism>
<feature type="chain" id="PRO_5034898168" description="DUF4185 domain-containing protein" evidence="1">
    <location>
        <begin position="17"/>
        <end position="388"/>
    </location>
</feature>
<evidence type="ECO:0008006" key="4">
    <source>
        <dbReference type="Google" id="ProtNLM"/>
    </source>
</evidence>
<sequence length="388" mass="41824">MLNLLLPAALAVQAFAAPTEPISRRAVTPIFKSATVLGNLTDPTKDRDSCGSTRIGSRAFWTCRDTMAWANNADVLPVYANTAAWTTGGATVSIKNNAVGAGSTGSNPILPMNGPLKEYFPLQSDMCPGNHGFCTDGTRWANWPNSPPLMTSASSTKAIGYSWIAKSHLSGLSLVNTNPPYTLYKTTYTGTNNAATQPVATVVNAAFWAAGQPGYGDYGNVVRNGYAYLYAKTIEGQGPALARVPVGSVEIKSRYQYWVAGKWSSTMPTSLSDPTIVIPGAGDGWQGTYYWSSYYNSMIWIGQKSQQPVSWFYISTAPAPEGPWTDMSLLWKGQDGDGFVGAYSLQAHPALLPSSNAAENAIYLSYTQVWNPATYPAFTMPLVYLEFQ</sequence>
<evidence type="ECO:0000313" key="3">
    <source>
        <dbReference type="Proteomes" id="UP000660729"/>
    </source>
</evidence>
<accession>A0A8H6RTS0</accession>
<evidence type="ECO:0000313" key="2">
    <source>
        <dbReference type="EMBL" id="KAF7197207.1"/>
    </source>
</evidence>
<name>A0A8H6RTS0_9PEZI</name>
<keyword evidence="3" id="KW-1185">Reference proteome</keyword>
<proteinExistence type="predicted"/>
<dbReference type="EMBL" id="JABCIY010000019">
    <property type="protein sequence ID" value="KAF7197207.1"/>
    <property type="molecule type" value="Genomic_DNA"/>
</dbReference>
<gene>
    <name evidence="2" type="ORF">HII31_01632</name>
</gene>
<reference evidence="2" key="1">
    <citation type="submission" date="2020-04" db="EMBL/GenBank/DDBJ databases">
        <title>Draft genome resource of the tomato pathogen Pseudocercospora fuligena.</title>
        <authorList>
            <person name="Zaccaron A."/>
        </authorList>
    </citation>
    <scope>NUCLEOTIDE SEQUENCE</scope>
    <source>
        <strain evidence="2">PF001</strain>
    </source>
</reference>
<comment type="caution">
    <text evidence="2">The sequence shown here is derived from an EMBL/GenBank/DDBJ whole genome shotgun (WGS) entry which is preliminary data.</text>
</comment>